<keyword evidence="10 20" id="KW-0418">Kinase</keyword>
<feature type="transmembrane region" description="Helical" evidence="18">
    <location>
        <begin position="40"/>
        <end position="61"/>
    </location>
</feature>
<accession>A0A1T5K7S5</accession>
<keyword evidence="16" id="KW-0175">Coiled coil</keyword>
<keyword evidence="21" id="KW-1185">Reference proteome</keyword>
<feature type="transmembrane region" description="Helical" evidence="18">
    <location>
        <begin position="120"/>
        <end position="139"/>
    </location>
</feature>
<evidence type="ECO:0000256" key="13">
    <source>
        <dbReference type="ARBA" id="ARBA00023014"/>
    </source>
</evidence>
<evidence type="ECO:0000256" key="2">
    <source>
        <dbReference type="ARBA" id="ARBA00001966"/>
    </source>
</evidence>
<comment type="function">
    <text evidence="14">Member of the two-component regulatory system NreB/NreC involved in the control of dissimilatory nitrate/nitrite reduction in response to oxygen. NreB functions as a direct oxygen sensor histidine kinase which is autophosphorylated, in the absence of oxygen, probably at the conserved histidine residue, and transfers its phosphate group probably to a conserved aspartate residue of NreC. NreB/NreC activates the expression of the nitrate (narGHJI) and nitrite (nir) reductase operons, as well as the putative nitrate transporter gene narT.</text>
</comment>
<dbReference type="EMBL" id="FUZQ01000003">
    <property type="protein sequence ID" value="SKC59684.1"/>
    <property type="molecule type" value="Genomic_DNA"/>
</dbReference>
<dbReference type="InterPro" id="IPR003594">
    <property type="entry name" value="HATPase_dom"/>
</dbReference>
<evidence type="ECO:0000256" key="4">
    <source>
        <dbReference type="ARBA" id="ARBA00012438"/>
    </source>
</evidence>
<dbReference type="InterPro" id="IPR050482">
    <property type="entry name" value="Sensor_HK_TwoCompSys"/>
</dbReference>
<keyword evidence="18" id="KW-0812">Transmembrane</keyword>
<dbReference type="GO" id="GO:0046872">
    <property type="term" value="F:metal ion binding"/>
    <property type="evidence" value="ECO:0007669"/>
    <property type="project" value="UniProtKB-KW"/>
</dbReference>
<evidence type="ECO:0000256" key="1">
    <source>
        <dbReference type="ARBA" id="ARBA00000085"/>
    </source>
</evidence>
<organism evidence="20 21">
    <name type="scientific">Krasilnikoviella flava</name>
    <dbReference type="NCBI Taxonomy" id="526729"/>
    <lineage>
        <taxon>Bacteria</taxon>
        <taxon>Bacillati</taxon>
        <taxon>Actinomycetota</taxon>
        <taxon>Actinomycetes</taxon>
        <taxon>Micrococcales</taxon>
        <taxon>Promicromonosporaceae</taxon>
        <taxon>Krasilnikoviella</taxon>
    </lineage>
</organism>
<comment type="subcellular location">
    <subcellularLocation>
        <location evidence="3">Cytoplasm</location>
    </subcellularLocation>
</comment>
<dbReference type="PIRSF" id="PIRSF037434">
    <property type="entry name" value="STHK_ChrS"/>
    <property type="match status" value="1"/>
</dbReference>
<keyword evidence="18" id="KW-0472">Membrane</keyword>
<feature type="coiled-coil region" evidence="16">
    <location>
        <begin position="176"/>
        <end position="203"/>
    </location>
</feature>
<keyword evidence="11" id="KW-0408">Iron</keyword>
<feature type="transmembrane region" description="Helical" evidence="18">
    <location>
        <begin position="81"/>
        <end position="108"/>
    </location>
</feature>
<dbReference type="InterPro" id="IPR004358">
    <property type="entry name" value="Sig_transdc_His_kin-like_C"/>
</dbReference>
<dbReference type="GO" id="GO:0005737">
    <property type="term" value="C:cytoplasm"/>
    <property type="evidence" value="ECO:0007669"/>
    <property type="project" value="UniProtKB-SubCell"/>
</dbReference>
<dbReference type="AlphaFoldDB" id="A0A1T5K7S5"/>
<feature type="transmembrane region" description="Helical" evidence="18">
    <location>
        <begin position="145"/>
        <end position="170"/>
    </location>
</feature>
<keyword evidence="8" id="KW-0808">Transferase</keyword>
<feature type="domain" description="Histidine kinase" evidence="19">
    <location>
        <begin position="205"/>
        <end position="404"/>
    </location>
</feature>
<evidence type="ECO:0000256" key="3">
    <source>
        <dbReference type="ARBA" id="ARBA00004496"/>
    </source>
</evidence>
<keyword evidence="9" id="KW-0479">Metal-binding</keyword>
<comment type="catalytic activity">
    <reaction evidence="1">
        <text>ATP + protein L-histidine = ADP + protein N-phospho-L-histidine.</text>
        <dbReference type="EC" id="2.7.13.3"/>
    </reaction>
</comment>
<evidence type="ECO:0000256" key="10">
    <source>
        <dbReference type="ARBA" id="ARBA00022777"/>
    </source>
</evidence>
<dbReference type="PANTHER" id="PTHR24421:SF62">
    <property type="entry name" value="SENSORY TRANSDUCTION HISTIDINE KINASE"/>
    <property type="match status" value="1"/>
</dbReference>
<dbReference type="Gene3D" id="1.20.5.1930">
    <property type="match status" value="1"/>
</dbReference>
<protein>
    <recommendedName>
        <fullName evidence="5">Oxygen sensor histidine kinase NreB</fullName>
        <ecNumber evidence="4">2.7.13.3</ecNumber>
    </recommendedName>
    <alternativeName>
        <fullName evidence="15">Nitrogen regulation protein B</fullName>
    </alternativeName>
</protein>
<dbReference type="SMART" id="SM00387">
    <property type="entry name" value="HATPase_c"/>
    <property type="match status" value="1"/>
</dbReference>
<dbReference type="GO" id="GO:0000155">
    <property type="term" value="F:phosphorelay sensor kinase activity"/>
    <property type="evidence" value="ECO:0007669"/>
    <property type="project" value="InterPro"/>
</dbReference>
<dbReference type="CDD" id="cd16917">
    <property type="entry name" value="HATPase_UhpB-NarQ-NarX-like"/>
    <property type="match status" value="1"/>
</dbReference>
<keyword evidence="6" id="KW-0004">4Fe-4S</keyword>
<dbReference type="InterPro" id="IPR011712">
    <property type="entry name" value="Sig_transdc_His_kin_sub3_dim/P"/>
</dbReference>
<dbReference type="GO" id="GO:0046983">
    <property type="term" value="F:protein dimerization activity"/>
    <property type="evidence" value="ECO:0007669"/>
    <property type="project" value="InterPro"/>
</dbReference>
<dbReference type="PRINTS" id="PR00344">
    <property type="entry name" value="BCTRLSENSOR"/>
</dbReference>
<evidence type="ECO:0000256" key="9">
    <source>
        <dbReference type="ARBA" id="ARBA00022723"/>
    </source>
</evidence>
<evidence type="ECO:0000256" key="16">
    <source>
        <dbReference type="SAM" id="Coils"/>
    </source>
</evidence>
<evidence type="ECO:0000256" key="6">
    <source>
        <dbReference type="ARBA" id="ARBA00022485"/>
    </source>
</evidence>
<evidence type="ECO:0000313" key="21">
    <source>
        <dbReference type="Proteomes" id="UP000189777"/>
    </source>
</evidence>
<dbReference type="OrthoDB" id="144293at2"/>
<proteinExistence type="predicted"/>
<dbReference type="STRING" id="526729.SAMN04324258_1916"/>
<reference evidence="20 21" key="1">
    <citation type="submission" date="2017-02" db="EMBL/GenBank/DDBJ databases">
        <authorList>
            <person name="Peterson S.W."/>
        </authorList>
    </citation>
    <scope>NUCLEOTIDE SEQUENCE [LARGE SCALE GENOMIC DNA]</scope>
    <source>
        <strain evidence="20 21">DSM 21481</strain>
    </source>
</reference>
<feature type="region of interest" description="Disordered" evidence="17">
    <location>
        <begin position="347"/>
        <end position="370"/>
    </location>
</feature>
<dbReference type="Pfam" id="PF02518">
    <property type="entry name" value="HATPase_c"/>
    <property type="match status" value="1"/>
</dbReference>
<dbReference type="PANTHER" id="PTHR24421">
    <property type="entry name" value="NITRATE/NITRITE SENSOR PROTEIN NARX-RELATED"/>
    <property type="match status" value="1"/>
</dbReference>
<evidence type="ECO:0000313" key="20">
    <source>
        <dbReference type="EMBL" id="SKC59684.1"/>
    </source>
</evidence>
<dbReference type="PROSITE" id="PS50109">
    <property type="entry name" value="HIS_KIN"/>
    <property type="match status" value="1"/>
</dbReference>
<keyword evidence="7" id="KW-0963">Cytoplasm</keyword>
<dbReference type="GO" id="GO:0016020">
    <property type="term" value="C:membrane"/>
    <property type="evidence" value="ECO:0007669"/>
    <property type="project" value="InterPro"/>
</dbReference>
<evidence type="ECO:0000256" key="12">
    <source>
        <dbReference type="ARBA" id="ARBA00023012"/>
    </source>
</evidence>
<evidence type="ECO:0000256" key="8">
    <source>
        <dbReference type="ARBA" id="ARBA00022679"/>
    </source>
</evidence>
<dbReference type="InterPro" id="IPR036890">
    <property type="entry name" value="HATPase_C_sf"/>
</dbReference>
<evidence type="ECO:0000256" key="17">
    <source>
        <dbReference type="SAM" id="MobiDB-lite"/>
    </source>
</evidence>
<dbReference type="Gene3D" id="3.30.565.10">
    <property type="entry name" value="Histidine kinase-like ATPase, C-terminal domain"/>
    <property type="match status" value="1"/>
</dbReference>
<evidence type="ECO:0000256" key="15">
    <source>
        <dbReference type="ARBA" id="ARBA00030800"/>
    </source>
</evidence>
<evidence type="ECO:0000256" key="11">
    <source>
        <dbReference type="ARBA" id="ARBA00023004"/>
    </source>
</evidence>
<comment type="cofactor">
    <cofactor evidence="2">
        <name>[4Fe-4S] cluster</name>
        <dbReference type="ChEBI" id="CHEBI:49883"/>
    </cofactor>
</comment>
<name>A0A1T5K7S5_9MICO</name>
<evidence type="ECO:0000256" key="14">
    <source>
        <dbReference type="ARBA" id="ARBA00024827"/>
    </source>
</evidence>
<evidence type="ECO:0000259" key="19">
    <source>
        <dbReference type="PROSITE" id="PS50109"/>
    </source>
</evidence>
<keyword evidence="12" id="KW-0902">Two-component regulatory system</keyword>
<gene>
    <name evidence="20" type="ORF">SAMN04324258_1916</name>
</gene>
<dbReference type="EC" id="2.7.13.3" evidence="4"/>
<dbReference type="Proteomes" id="UP000189777">
    <property type="component" value="Unassembled WGS sequence"/>
</dbReference>
<feature type="transmembrane region" description="Helical" evidence="18">
    <location>
        <begin position="15"/>
        <end position="33"/>
    </location>
</feature>
<evidence type="ECO:0000256" key="18">
    <source>
        <dbReference type="SAM" id="Phobius"/>
    </source>
</evidence>
<keyword evidence="13" id="KW-0411">Iron-sulfur</keyword>
<dbReference type="InterPro" id="IPR005467">
    <property type="entry name" value="His_kinase_dom"/>
</dbReference>
<sequence length="416" mass="43581">MDGVIRHPPPSATRALNLGLDVLLGTLAVVAVVQAPPGRTWAAAAVAAVLVAVHVAGRRAVRVHDRSVDTPRGAWWPDTAWVVALVVPWVVLLWLSPAALWLAFPLMLLQMHVLGPHRGVVAVAVTTALAVAEGLLVQVDADDPWTGFVLGPVLGAAVAVGVVLGIEAFVRESQTRQRTVDELTQVRQHLAQAERERAVTDERARLARDIHDTLAQSLSAIELLLRAADDAVGTDDERARALVGQARGAARDGLAEARRVVQDLTPPDLDRTTLVAALRRVAGRQPLDVSVHTAGDVRPLPVPVETALLRIAQSALANVVQHADARRARLTVTYEQDTVTLDVVDDGRGFDPAAASGGASGRPDGRGFGLPAVRSRAQELGGTVALETSPGGGTALAVTLPVGAPDPTAPTTEDAP</sequence>
<dbReference type="GO" id="GO:0051539">
    <property type="term" value="F:4 iron, 4 sulfur cluster binding"/>
    <property type="evidence" value="ECO:0007669"/>
    <property type="project" value="UniProtKB-KW"/>
</dbReference>
<dbReference type="Pfam" id="PF07730">
    <property type="entry name" value="HisKA_3"/>
    <property type="match status" value="1"/>
</dbReference>
<dbReference type="InterPro" id="IPR017205">
    <property type="entry name" value="Sig_transdc_His_kinase_ChrS"/>
</dbReference>
<evidence type="ECO:0000256" key="7">
    <source>
        <dbReference type="ARBA" id="ARBA00022490"/>
    </source>
</evidence>
<keyword evidence="18" id="KW-1133">Transmembrane helix</keyword>
<dbReference type="SUPFAM" id="SSF55874">
    <property type="entry name" value="ATPase domain of HSP90 chaperone/DNA topoisomerase II/histidine kinase"/>
    <property type="match status" value="1"/>
</dbReference>
<evidence type="ECO:0000256" key="5">
    <source>
        <dbReference type="ARBA" id="ARBA00017322"/>
    </source>
</evidence>